<proteinExistence type="predicted"/>
<sequence>MEQKKLHILTQVSQVETISLVQFSDDLNLSRPTVERQVLSLIDDLNHLYGEDQSFIKISDGVIFSTIDIHTTKHNPTRVLINSYLGSSSHYHLLDKLVQEKSQTTELLVKELETSLPYIKKMITELNKQLNEFQLNITLKGNLIKLDGPILNRIMFTYLFHFIMSDTEHDMTQSFLTDQVFNDLDATNKYRASALSKTIELFTDDLQRDINCPPTTAELITELFKAHPLVDTIKLKKAVSENCVPFLNFLFIQVINNDSNFLSNNGLLTNNLTDHITTSQHEVVLLSSELLQRFGQAYTVTWNKDILPFIETGIVLHILTVQVHGLNIISRFFRSIKFQYGYRVDSEFSKSVLTFVKTQQVESKLTPETYFPDIPKAIMLALVLTYQFRTLLPVSIAVSISTNNMAESLIRKKISQFINPDAYQFSTNHETADLIIADHFLSSLMDKESLIISDITNHNVWSDITSKISYVYSKKNKLTL</sequence>
<dbReference type="AlphaFoldDB" id="A0A6G8AMS0"/>
<dbReference type="InterPro" id="IPR036388">
    <property type="entry name" value="WH-like_DNA-bd_sf"/>
</dbReference>
<dbReference type="EMBL" id="CP049886">
    <property type="protein sequence ID" value="QIL46225.1"/>
    <property type="molecule type" value="Genomic_DNA"/>
</dbReference>
<dbReference type="Proteomes" id="UP000500890">
    <property type="component" value="Chromosome"/>
</dbReference>
<reference evidence="2 3" key="1">
    <citation type="submission" date="2020-03" db="EMBL/GenBank/DDBJ databases">
        <title>Vagococcus sp. nov., isolated from beetles.</title>
        <authorList>
            <person name="Hyun D.-W."/>
            <person name="Bae J.-W."/>
        </authorList>
    </citation>
    <scope>NUCLEOTIDE SEQUENCE [LARGE SCALE GENOMIC DNA]</scope>
    <source>
        <strain evidence="2 3">HDW17A</strain>
    </source>
</reference>
<organism evidence="2 3">
    <name type="scientific">Vagococcus coleopterorum</name>
    <dbReference type="NCBI Taxonomy" id="2714946"/>
    <lineage>
        <taxon>Bacteria</taxon>
        <taxon>Bacillati</taxon>
        <taxon>Bacillota</taxon>
        <taxon>Bacilli</taxon>
        <taxon>Lactobacillales</taxon>
        <taxon>Enterococcaceae</taxon>
        <taxon>Vagococcus</taxon>
    </lineage>
</organism>
<dbReference type="InterPro" id="IPR007737">
    <property type="entry name" value="Mga_HTH"/>
</dbReference>
<keyword evidence="3" id="KW-1185">Reference proteome</keyword>
<dbReference type="KEGG" id="vah:G7081_03625"/>
<dbReference type="Pfam" id="PF05043">
    <property type="entry name" value="Mga"/>
    <property type="match status" value="1"/>
</dbReference>
<dbReference type="Gene3D" id="1.10.10.10">
    <property type="entry name" value="Winged helix-like DNA-binding domain superfamily/Winged helix DNA-binding domain"/>
    <property type="match status" value="1"/>
</dbReference>
<gene>
    <name evidence="2" type="ORF">G7081_03625</name>
</gene>
<name>A0A6G8AMS0_9ENTE</name>
<feature type="domain" description="Mga helix-turn-helix" evidence="1">
    <location>
        <begin position="80"/>
        <end position="156"/>
    </location>
</feature>
<evidence type="ECO:0000259" key="1">
    <source>
        <dbReference type="Pfam" id="PF05043"/>
    </source>
</evidence>
<protein>
    <recommendedName>
        <fullName evidence="1">Mga helix-turn-helix domain-containing protein</fullName>
    </recommendedName>
</protein>
<accession>A0A6G8AMS0</accession>
<evidence type="ECO:0000313" key="3">
    <source>
        <dbReference type="Proteomes" id="UP000500890"/>
    </source>
</evidence>
<evidence type="ECO:0000313" key="2">
    <source>
        <dbReference type="EMBL" id="QIL46225.1"/>
    </source>
</evidence>